<comment type="similarity">
    <text evidence="3">Belongs to the bacterial microcompartments protein family.</text>
</comment>
<dbReference type="InterPro" id="IPR011238">
    <property type="entry name" value="Micro_shell_prot_PduT"/>
</dbReference>
<evidence type="ECO:0000256" key="3">
    <source>
        <dbReference type="PROSITE-ProRule" id="PRU01278"/>
    </source>
</evidence>
<dbReference type="OrthoDB" id="9791973at2"/>
<dbReference type="STRING" id="1619234.SAMN05421730_1005155"/>
<dbReference type="PROSITE" id="PS51930">
    <property type="entry name" value="BMC_2"/>
    <property type="match status" value="2"/>
</dbReference>
<evidence type="ECO:0000256" key="1">
    <source>
        <dbReference type="ARBA" id="ARBA00024322"/>
    </source>
</evidence>
<keyword evidence="6" id="KW-1185">Reference proteome</keyword>
<evidence type="ECO:0000256" key="2">
    <source>
        <dbReference type="ARBA" id="ARBA00024446"/>
    </source>
</evidence>
<feature type="domain" description="BMC" evidence="4">
    <location>
        <begin position="4"/>
        <end position="86"/>
    </location>
</feature>
<dbReference type="InterPro" id="IPR000249">
    <property type="entry name" value="BMC_dom"/>
</dbReference>
<dbReference type="Gene3D" id="3.30.70.1710">
    <property type="match status" value="2"/>
</dbReference>
<dbReference type="InterPro" id="IPR044872">
    <property type="entry name" value="CcmK/CsoS1_BMC"/>
</dbReference>
<gene>
    <name evidence="5" type="ORF">SAMN05421730_1005155</name>
</gene>
<dbReference type="InterPro" id="IPR037233">
    <property type="entry name" value="CcmK-like_sf"/>
</dbReference>
<feature type="domain" description="BMC" evidence="4">
    <location>
        <begin position="96"/>
        <end position="182"/>
    </location>
</feature>
<name>A0A1D3TS66_9FIRM</name>
<sequence>MNKAIGMVEYMTVSTGIKAADHITKTADVELIQAQTVCPGKFIIMFSGDLSAVREAADACEKQFPEHLIDKFVLGNPHDSIFKALTCTAEIDDVAALGVMETYTSASIIVAADHAAKTAMVDVFEIRVARGMCGKSYLLLTGTVSAVTAAIDSAVKYIKDEGTLLDYAVIANPSKEFVRTLM</sequence>
<evidence type="ECO:0000313" key="6">
    <source>
        <dbReference type="Proteomes" id="UP000199315"/>
    </source>
</evidence>
<dbReference type="PANTHER" id="PTHR33941">
    <property type="entry name" value="PROPANEDIOL UTILIZATION PROTEIN PDUA"/>
    <property type="match status" value="1"/>
</dbReference>
<proteinExistence type="inferred from homology"/>
<evidence type="ECO:0000313" key="5">
    <source>
        <dbReference type="EMBL" id="SCP96663.1"/>
    </source>
</evidence>
<dbReference type="SUPFAM" id="SSF143414">
    <property type="entry name" value="CcmK-like"/>
    <property type="match status" value="2"/>
</dbReference>
<keyword evidence="2" id="KW-1283">Bacterial microcompartment</keyword>
<dbReference type="SMART" id="SM00877">
    <property type="entry name" value="BMC"/>
    <property type="match status" value="2"/>
</dbReference>
<comment type="subcellular location">
    <subcellularLocation>
        <location evidence="1">Bacterial microcompartment</location>
    </subcellularLocation>
</comment>
<dbReference type="AlphaFoldDB" id="A0A1D3TS66"/>
<evidence type="ECO:0000259" key="4">
    <source>
        <dbReference type="PROSITE" id="PS51930"/>
    </source>
</evidence>
<dbReference type="GO" id="GO:0031469">
    <property type="term" value="C:bacterial microcompartment"/>
    <property type="evidence" value="ECO:0007669"/>
    <property type="project" value="UniProtKB-SubCell"/>
</dbReference>
<dbReference type="InterPro" id="IPR050575">
    <property type="entry name" value="BMC_shell"/>
</dbReference>
<dbReference type="RefSeq" id="WP_091232053.1">
    <property type="nucleotide sequence ID" value="NZ_FMKA01000005.1"/>
</dbReference>
<dbReference type="PANTHER" id="PTHR33941:SF11">
    <property type="entry name" value="BACTERIAL MICROCOMPARTMENT SHELL PROTEIN PDUJ"/>
    <property type="match status" value="1"/>
</dbReference>
<protein>
    <submittedName>
        <fullName evidence="5">Carboxysome shell and ethanolamine utilization microcompartment protein CcmL/EutN</fullName>
    </submittedName>
</protein>
<reference evidence="5 6" key="1">
    <citation type="submission" date="2016-09" db="EMBL/GenBank/DDBJ databases">
        <authorList>
            <person name="Capua I."/>
            <person name="De Benedictis P."/>
            <person name="Joannis T."/>
            <person name="Lombin L.H."/>
            <person name="Cattoli G."/>
        </authorList>
    </citation>
    <scope>NUCLEOTIDE SEQUENCE [LARGE SCALE GENOMIC DNA]</scope>
    <source>
        <strain evidence="5 6">GluBS11</strain>
    </source>
</reference>
<dbReference type="CDD" id="cd07053">
    <property type="entry name" value="BMC_PduT_repeat1"/>
    <property type="match status" value="1"/>
</dbReference>
<dbReference type="CDD" id="cd07054">
    <property type="entry name" value="BMC_PduT_repeat2"/>
    <property type="match status" value="1"/>
</dbReference>
<accession>A0A1D3TS66</accession>
<dbReference type="Pfam" id="PF00936">
    <property type="entry name" value="BMC"/>
    <property type="match status" value="2"/>
</dbReference>
<dbReference type="EMBL" id="FMKA01000005">
    <property type="protein sequence ID" value="SCP96663.1"/>
    <property type="molecule type" value="Genomic_DNA"/>
</dbReference>
<dbReference type="Proteomes" id="UP000199315">
    <property type="component" value="Unassembled WGS sequence"/>
</dbReference>
<organism evidence="5 6">
    <name type="scientific">Anaerobium acetethylicum</name>
    <dbReference type="NCBI Taxonomy" id="1619234"/>
    <lineage>
        <taxon>Bacteria</taxon>
        <taxon>Bacillati</taxon>
        <taxon>Bacillota</taxon>
        <taxon>Clostridia</taxon>
        <taxon>Lachnospirales</taxon>
        <taxon>Lachnospiraceae</taxon>
        <taxon>Anaerobium</taxon>
    </lineage>
</organism>
<dbReference type="PIRSF" id="PIRSF034834">
    <property type="entry name" value="PduT"/>
    <property type="match status" value="1"/>
</dbReference>